<evidence type="ECO:0000313" key="2">
    <source>
        <dbReference type="Proteomes" id="UP000464495"/>
    </source>
</evidence>
<keyword evidence="2" id="KW-1185">Reference proteome</keyword>
<sequence length="155" mass="16043">MPTCPNSLTGLAAALAPHSDKPLEISLDAQPVPAGYHVTELKAASIRSIDCSGRQSAWDETQIQLLDGSGEGDFMATAKFLAIVDRSRTTLPALDHGTLVFETSPGRGPLQRATLDAITFEGGTVRLALTAETTACKPARQGGCCTPATACCSAA</sequence>
<name>A0A6P1SWM1_9RHOB</name>
<dbReference type="EMBL" id="CP046620">
    <property type="protein sequence ID" value="QHQ33881.1"/>
    <property type="molecule type" value="Genomic_DNA"/>
</dbReference>
<dbReference type="InterPro" id="IPR045534">
    <property type="entry name" value="DUF6428"/>
</dbReference>
<accession>A0A6P1SWM1</accession>
<dbReference type="Pfam" id="PF20001">
    <property type="entry name" value="DUF6428"/>
    <property type="match status" value="1"/>
</dbReference>
<dbReference type="KEGG" id="amaq:GO499_01130"/>
<evidence type="ECO:0000313" key="1">
    <source>
        <dbReference type="EMBL" id="QHQ33881.1"/>
    </source>
</evidence>
<gene>
    <name evidence="1" type="ORF">GO499_01130</name>
</gene>
<reference evidence="1 2" key="1">
    <citation type="submission" date="2019-12" db="EMBL/GenBank/DDBJ databases">
        <title>Complete genome sequence of Algicella marina strain 9Alg 56(T) isolated from the red alga Tichocarpus crinitus.</title>
        <authorList>
            <person name="Kim S.-G."/>
            <person name="Nedashkovskaya O.I."/>
        </authorList>
    </citation>
    <scope>NUCLEOTIDE SEQUENCE [LARGE SCALE GENOMIC DNA]</scope>
    <source>
        <strain evidence="1 2">9Alg 56</strain>
    </source>
</reference>
<dbReference type="RefSeq" id="WP_161860452.1">
    <property type="nucleotide sequence ID" value="NZ_CP046620.1"/>
</dbReference>
<protein>
    <submittedName>
        <fullName evidence="1">Uncharacterized protein</fullName>
    </submittedName>
</protein>
<dbReference type="AlphaFoldDB" id="A0A6P1SWM1"/>
<proteinExistence type="predicted"/>
<dbReference type="Proteomes" id="UP000464495">
    <property type="component" value="Chromosome"/>
</dbReference>
<organism evidence="1 2">
    <name type="scientific">Algicella marina</name>
    <dbReference type="NCBI Taxonomy" id="2683284"/>
    <lineage>
        <taxon>Bacteria</taxon>
        <taxon>Pseudomonadati</taxon>
        <taxon>Pseudomonadota</taxon>
        <taxon>Alphaproteobacteria</taxon>
        <taxon>Rhodobacterales</taxon>
        <taxon>Paracoccaceae</taxon>
        <taxon>Algicella</taxon>
    </lineage>
</organism>